<evidence type="ECO:0000259" key="2">
    <source>
        <dbReference type="Pfam" id="PF12146"/>
    </source>
</evidence>
<dbReference type="PANTHER" id="PTHR43194:SF2">
    <property type="entry name" value="PEROXISOMAL MEMBRANE PROTEIN LPX1"/>
    <property type="match status" value="1"/>
</dbReference>
<dbReference type="RefSeq" id="WP_007147973.1">
    <property type="nucleotide sequence ID" value="NZ_AKCI01000001.1"/>
</dbReference>
<feature type="compositionally biased region" description="Basic and acidic residues" evidence="1">
    <location>
        <begin position="71"/>
        <end position="101"/>
    </location>
</feature>
<dbReference type="PANTHER" id="PTHR43194">
    <property type="entry name" value="HYDROLASE ALPHA/BETA FOLD FAMILY"/>
    <property type="match status" value="1"/>
</dbReference>
<comment type="caution">
    <text evidence="3">The sequence shown here is derived from an EMBL/GenBank/DDBJ whole genome shotgun (WGS) entry which is preliminary data.</text>
</comment>
<accession>J0D497</accession>
<feature type="region of interest" description="Disordered" evidence="1">
    <location>
        <begin position="70"/>
        <end position="103"/>
    </location>
</feature>
<evidence type="ECO:0000313" key="4">
    <source>
        <dbReference type="Proteomes" id="UP000006415"/>
    </source>
</evidence>
<evidence type="ECO:0000256" key="1">
    <source>
        <dbReference type="SAM" id="MobiDB-lite"/>
    </source>
</evidence>
<evidence type="ECO:0000313" key="3">
    <source>
        <dbReference type="EMBL" id="EJD64790.1"/>
    </source>
</evidence>
<dbReference type="OrthoDB" id="9806902at2"/>
<dbReference type="InterPro" id="IPR050228">
    <property type="entry name" value="Carboxylesterase_BioH"/>
</dbReference>
<keyword evidence="4" id="KW-1185">Reference proteome</keyword>
<proteinExistence type="predicted"/>
<dbReference type="AlphaFoldDB" id="J0D497"/>
<dbReference type="InterPro" id="IPR022742">
    <property type="entry name" value="Hydrolase_4"/>
</dbReference>
<organism evidence="3 4">
    <name type="scientific">Scardovia wiggsiae F0424</name>
    <dbReference type="NCBI Taxonomy" id="857290"/>
    <lineage>
        <taxon>Bacteria</taxon>
        <taxon>Bacillati</taxon>
        <taxon>Actinomycetota</taxon>
        <taxon>Actinomycetes</taxon>
        <taxon>Bifidobacteriales</taxon>
        <taxon>Bifidobacteriaceae</taxon>
        <taxon>Scardovia</taxon>
    </lineage>
</organism>
<name>J0D497_9BIFI</name>
<dbReference type="STRING" id="857290.HMPREF9156_00909"/>
<dbReference type="Proteomes" id="UP000006415">
    <property type="component" value="Unassembled WGS sequence"/>
</dbReference>
<reference evidence="3 4" key="1">
    <citation type="submission" date="2012-01" db="EMBL/GenBank/DDBJ databases">
        <title>The Genome Sequence of Scardovia wiggsiae F0424.</title>
        <authorList>
            <consortium name="The Broad Institute Genome Sequencing Platform"/>
            <person name="Earl A."/>
            <person name="Ward D."/>
            <person name="Feldgarden M."/>
            <person name="Gevers D."/>
            <person name="Izard J."/>
            <person name="Ganesan A."/>
            <person name="Baranova O.V."/>
            <person name="Blanton J.M."/>
            <person name="Tanner A.C."/>
            <person name="Mathney J."/>
            <person name="Dewhirst F.E."/>
            <person name="Young S.K."/>
            <person name="Zeng Q."/>
            <person name="Gargeya S."/>
            <person name="Fitzgerald M."/>
            <person name="Haas B."/>
            <person name="Abouelleil A."/>
            <person name="Alvarado L."/>
            <person name="Arachchi H.M."/>
            <person name="Berlin A."/>
            <person name="Chapman S.B."/>
            <person name="Gearin G."/>
            <person name="Goldberg J."/>
            <person name="Griggs A."/>
            <person name="Gujja S."/>
            <person name="Hansen M."/>
            <person name="Heiman D."/>
            <person name="Howarth C."/>
            <person name="Larimer J."/>
            <person name="Lui A."/>
            <person name="MacDonald P.J.P."/>
            <person name="McCowen C."/>
            <person name="Montmayeur A."/>
            <person name="Murphy C."/>
            <person name="Neiman D."/>
            <person name="Pearson M."/>
            <person name="Priest M."/>
            <person name="Roberts A."/>
            <person name="Saif S."/>
            <person name="Shea T."/>
            <person name="Sisk P."/>
            <person name="Stolte C."/>
            <person name="Sykes S."/>
            <person name="Wortman J."/>
            <person name="Nusbaum C."/>
            <person name="Birren B."/>
        </authorList>
    </citation>
    <scope>NUCLEOTIDE SEQUENCE [LARGE SCALE GENOMIC DNA]</scope>
    <source>
        <strain evidence="3 4">F0424</strain>
    </source>
</reference>
<dbReference type="EMBL" id="AGZS01000004">
    <property type="protein sequence ID" value="EJD64790.1"/>
    <property type="molecule type" value="Genomic_DNA"/>
</dbReference>
<protein>
    <recommendedName>
        <fullName evidence="2">Serine aminopeptidase S33 domain-containing protein</fullName>
    </recommendedName>
</protein>
<sequence length="374" mass="41665">MVSTMINLKNVHILSENDYARTMEHIVLPALAQVRTEGWMEPATHKDLRELPIPDGSHNGMLHYVSYTHSKSAEDKTPPQQEQHARQTRQTEDGSRQRDGRPGIVISHGITGIIGHYAELSYYFFQAGFDVWIMEHRGHGLSPHDVSDPSVVWIDDWRRYVLDLAKFTREVVQPHTAGALGLFAHSMGGGIGISLAQQYPELFSRIVLSSPMVMPQTAGVPAPLARAAARVICMMGKGKNRIFTQKPFSPVLDAESVRGKSPARAQWGFDARLADVHYQTSAPAYQWLAEAFALSRSVLEPENCARIQAPILLFKAENDTSVRLDAIEDFVDTVLSADGDIERVLVPHAPHTLNECHNDIFAPFVEKTLEFLSV</sequence>
<dbReference type="eggNOG" id="COG2267">
    <property type="taxonomic scope" value="Bacteria"/>
</dbReference>
<dbReference type="Pfam" id="PF12146">
    <property type="entry name" value="Hydrolase_4"/>
    <property type="match status" value="1"/>
</dbReference>
<gene>
    <name evidence="3" type="ORF">HMPREF9156_00909</name>
</gene>
<dbReference type="InterPro" id="IPR029058">
    <property type="entry name" value="AB_hydrolase_fold"/>
</dbReference>
<dbReference type="Gene3D" id="3.40.50.1820">
    <property type="entry name" value="alpha/beta hydrolase"/>
    <property type="match status" value="1"/>
</dbReference>
<dbReference type="HOGENOM" id="CLU_026209_10_0_11"/>
<feature type="domain" description="Serine aminopeptidase S33" evidence="2">
    <location>
        <begin position="104"/>
        <end position="353"/>
    </location>
</feature>
<dbReference type="SUPFAM" id="SSF53474">
    <property type="entry name" value="alpha/beta-Hydrolases"/>
    <property type="match status" value="1"/>
</dbReference>